<keyword evidence="1" id="KW-0812">Transmembrane</keyword>
<evidence type="ECO:0000313" key="2">
    <source>
        <dbReference type="EMBL" id="KAF2744418.1"/>
    </source>
</evidence>
<protein>
    <submittedName>
        <fullName evidence="2">Uncharacterized protein</fullName>
    </submittedName>
</protein>
<feature type="transmembrane region" description="Helical" evidence="1">
    <location>
        <begin position="20"/>
        <end position="38"/>
    </location>
</feature>
<dbReference type="AlphaFoldDB" id="A0A6A6V1L0"/>
<feature type="transmembrane region" description="Helical" evidence="1">
    <location>
        <begin position="252"/>
        <end position="270"/>
    </location>
</feature>
<organism evidence="2 3">
    <name type="scientific">Sporormia fimetaria CBS 119925</name>
    <dbReference type="NCBI Taxonomy" id="1340428"/>
    <lineage>
        <taxon>Eukaryota</taxon>
        <taxon>Fungi</taxon>
        <taxon>Dikarya</taxon>
        <taxon>Ascomycota</taxon>
        <taxon>Pezizomycotina</taxon>
        <taxon>Dothideomycetes</taxon>
        <taxon>Pleosporomycetidae</taxon>
        <taxon>Pleosporales</taxon>
        <taxon>Sporormiaceae</taxon>
        <taxon>Sporormia</taxon>
    </lineage>
</organism>
<name>A0A6A6V1L0_9PLEO</name>
<feature type="transmembrane region" description="Helical" evidence="1">
    <location>
        <begin position="221"/>
        <end position="240"/>
    </location>
</feature>
<keyword evidence="1" id="KW-0472">Membrane</keyword>
<dbReference type="Proteomes" id="UP000799440">
    <property type="component" value="Unassembled WGS sequence"/>
</dbReference>
<accession>A0A6A6V1L0</accession>
<keyword evidence="1" id="KW-1133">Transmembrane helix</keyword>
<sequence>MMDDCHIEGTSDMYGLGIRLGYYLQWYSSILAIFLAPSEVPNLRFMTELFIAATFLATVILTIEDVNRLKFVEKYIILLQIFGTYLGFVPLYLLEYAVRQASSAASTRVLNLGLRAARPSLPLFMGAAVYWGWLWVREGKDHSPRKCPEYVFLMARIQFDHEASYFINCTIVLILGPICMALALETVRRICRNKAATENLFESLTKAELARIRRLWNLHGVVKLAIAVIVTIAIELTIFWNKIEGVNTLSGAGQTIPFVTGVGALVRVLYVHFFRRPFGSSVEDDSARLYGESEANAWQQLSGAQFYHHPNRPLESGCVDA</sequence>
<evidence type="ECO:0000256" key="1">
    <source>
        <dbReference type="SAM" id="Phobius"/>
    </source>
</evidence>
<dbReference type="EMBL" id="MU006589">
    <property type="protein sequence ID" value="KAF2744418.1"/>
    <property type="molecule type" value="Genomic_DNA"/>
</dbReference>
<evidence type="ECO:0000313" key="3">
    <source>
        <dbReference type="Proteomes" id="UP000799440"/>
    </source>
</evidence>
<reference evidence="2" key="1">
    <citation type="journal article" date="2020" name="Stud. Mycol.">
        <title>101 Dothideomycetes genomes: a test case for predicting lifestyles and emergence of pathogens.</title>
        <authorList>
            <person name="Haridas S."/>
            <person name="Albert R."/>
            <person name="Binder M."/>
            <person name="Bloem J."/>
            <person name="Labutti K."/>
            <person name="Salamov A."/>
            <person name="Andreopoulos B."/>
            <person name="Baker S."/>
            <person name="Barry K."/>
            <person name="Bills G."/>
            <person name="Bluhm B."/>
            <person name="Cannon C."/>
            <person name="Castanera R."/>
            <person name="Culley D."/>
            <person name="Daum C."/>
            <person name="Ezra D."/>
            <person name="Gonzalez J."/>
            <person name="Henrissat B."/>
            <person name="Kuo A."/>
            <person name="Liang C."/>
            <person name="Lipzen A."/>
            <person name="Lutzoni F."/>
            <person name="Magnuson J."/>
            <person name="Mondo S."/>
            <person name="Nolan M."/>
            <person name="Ohm R."/>
            <person name="Pangilinan J."/>
            <person name="Park H.-J."/>
            <person name="Ramirez L."/>
            <person name="Alfaro M."/>
            <person name="Sun H."/>
            <person name="Tritt A."/>
            <person name="Yoshinaga Y."/>
            <person name="Zwiers L.-H."/>
            <person name="Turgeon B."/>
            <person name="Goodwin S."/>
            <person name="Spatafora J."/>
            <person name="Crous P."/>
            <person name="Grigoriev I."/>
        </authorList>
    </citation>
    <scope>NUCLEOTIDE SEQUENCE</scope>
    <source>
        <strain evidence="2">CBS 119925</strain>
    </source>
</reference>
<gene>
    <name evidence="2" type="ORF">M011DRAFT_470546</name>
</gene>
<feature type="transmembrane region" description="Helical" evidence="1">
    <location>
        <begin position="163"/>
        <end position="184"/>
    </location>
</feature>
<dbReference type="OrthoDB" id="3945378at2759"/>
<feature type="transmembrane region" description="Helical" evidence="1">
    <location>
        <begin position="75"/>
        <end position="98"/>
    </location>
</feature>
<feature type="transmembrane region" description="Helical" evidence="1">
    <location>
        <begin position="119"/>
        <end position="136"/>
    </location>
</feature>
<proteinExistence type="predicted"/>
<keyword evidence="3" id="KW-1185">Reference proteome</keyword>
<feature type="transmembrane region" description="Helical" evidence="1">
    <location>
        <begin position="45"/>
        <end position="63"/>
    </location>
</feature>